<dbReference type="STRING" id="35841.B4167_2306"/>
<evidence type="ECO:0000313" key="2">
    <source>
        <dbReference type="EMBL" id="KIO73211.1"/>
    </source>
</evidence>
<dbReference type="Proteomes" id="UP000032076">
    <property type="component" value="Unassembled WGS sequence"/>
</dbReference>
<organism evidence="1 4">
    <name type="scientific">Caldibacillus thermoamylovorans</name>
    <dbReference type="NCBI Taxonomy" id="35841"/>
    <lineage>
        <taxon>Bacteria</taxon>
        <taxon>Bacillati</taxon>
        <taxon>Bacillota</taxon>
        <taxon>Bacilli</taxon>
        <taxon>Bacillales</taxon>
        <taxon>Bacillaceae</taxon>
        <taxon>Caldibacillus</taxon>
    </lineage>
</organism>
<dbReference type="EMBL" id="CCRF01000039">
    <property type="protein sequence ID" value="CEE01048.1"/>
    <property type="molecule type" value="Genomic_DNA"/>
</dbReference>
<name>A0A090IX90_9BACI</name>
<evidence type="ECO:0000313" key="3">
    <source>
        <dbReference type="Proteomes" id="UP000032076"/>
    </source>
</evidence>
<dbReference type="PATRIC" id="fig|35841.6.peg.3074"/>
<dbReference type="eggNOG" id="ENOG50332FH">
    <property type="taxonomic scope" value="Bacteria"/>
</dbReference>
<dbReference type="AlphaFoldDB" id="A0A090IX90"/>
<dbReference type="Pfam" id="PF10676">
    <property type="entry name" value="gerPA"/>
    <property type="match status" value="1"/>
</dbReference>
<reference evidence="2 3" key="2">
    <citation type="submission" date="2015-01" db="EMBL/GenBank/DDBJ databases">
        <title>Draft Genome Sequences of Four Bacillus thermoamylovorans Strains, Isolated From Food Products.</title>
        <authorList>
            <person name="Krawcyk A.O."/>
            <person name="Berendsen E.M."/>
            <person name="Eijlander R.T."/>
            <person name="de Jong A."/>
            <person name="Wells-Bennik M."/>
            <person name="Kuipers O.P."/>
        </authorList>
    </citation>
    <scope>NUCLEOTIDE SEQUENCE [LARGE SCALE GENOMIC DNA]</scope>
    <source>
        <strain evidence="2 3">B4167</strain>
    </source>
</reference>
<dbReference type="PANTHER" id="PTHR37808">
    <property type="entry name" value="SPORE GERMINATION PROTEIN-LIKE PROTEIN YDZR-RELATED"/>
    <property type="match status" value="1"/>
</dbReference>
<dbReference type="RefSeq" id="WP_034769090.1">
    <property type="nucleotide sequence ID" value="NZ_CCRF01000039.1"/>
</dbReference>
<dbReference type="PANTHER" id="PTHR37808:SF3">
    <property type="entry name" value="SPORE GERMINATION PROTEIN GERPA-RELATED"/>
    <property type="match status" value="1"/>
</dbReference>
<accession>A0A090IX90</accession>
<evidence type="ECO:0000313" key="1">
    <source>
        <dbReference type="EMBL" id="CEE01048.1"/>
    </source>
</evidence>
<dbReference type="Proteomes" id="UP000040576">
    <property type="component" value="Unassembled WGS sequence"/>
</dbReference>
<keyword evidence="4" id="KW-1185">Reference proteome</keyword>
<dbReference type="KEGG" id="bthv:CQJ30_06505"/>
<proteinExistence type="predicted"/>
<protein>
    <submittedName>
        <fullName evidence="1">Uncharacterized protein</fullName>
    </submittedName>
</protein>
<reference evidence="1 4" key="1">
    <citation type="submission" date="2014-07" db="EMBL/GenBank/DDBJ databases">
        <authorList>
            <person name="Wibberg Daniel"/>
        </authorList>
    </citation>
    <scope>NUCLEOTIDE SEQUENCE [LARGE SCALE GENOMIC DNA]</scope>
</reference>
<dbReference type="GeneID" id="92960363"/>
<gene>
    <name evidence="2" type="ORF">B4167_2306</name>
    <name evidence="1" type="ORF">BT1A1_1216</name>
</gene>
<evidence type="ECO:0000313" key="4">
    <source>
        <dbReference type="Proteomes" id="UP000040576"/>
    </source>
</evidence>
<dbReference type="InterPro" id="IPR019618">
    <property type="entry name" value="Spore_germination_GerPA"/>
</dbReference>
<dbReference type="OrthoDB" id="2691926at2"/>
<dbReference type="EMBL" id="JXLU01000055">
    <property type="protein sequence ID" value="KIO73211.1"/>
    <property type="molecule type" value="Genomic_DNA"/>
</dbReference>
<sequence>MPAVVGIVNVNSIGSSSVFNVGDVYQISPYTMNKTFAGAGSFNTAEQLYVYNHRSNTNTYDRDVVDQPNSFNV</sequence>